<dbReference type="RefSeq" id="WP_344760722.1">
    <property type="nucleotide sequence ID" value="NZ_BAAAZU010000031.1"/>
</dbReference>
<accession>A0ABP7N1F0</accession>
<organism evidence="1 2">
    <name type="scientific">Luteimonas lutimaris</name>
    <dbReference type="NCBI Taxonomy" id="698645"/>
    <lineage>
        <taxon>Bacteria</taxon>
        <taxon>Pseudomonadati</taxon>
        <taxon>Pseudomonadota</taxon>
        <taxon>Gammaproteobacteria</taxon>
        <taxon>Lysobacterales</taxon>
        <taxon>Lysobacteraceae</taxon>
        <taxon>Luteimonas</taxon>
    </lineage>
</organism>
<reference evidence="2" key="1">
    <citation type="journal article" date="2019" name="Int. J. Syst. Evol. Microbiol.">
        <title>The Global Catalogue of Microorganisms (GCM) 10K type strain sequencing project: providing services to taxonomists for standard genome sequencing and annotation.</title>
        <authorList>
            <consortium name="The Broad Institute Genomics Platform"/>
            <consortium name="The Broad Institute Genome Sequencing Center for Infectious Disease"/>
            <person name="Wu L."/>
            <person name="Ma J."/>
        </authorList>
    </citation>
    <scope>NUCLEOTIDE SEQUENCE [LARGE SCALE GENOMIC DNA]</scope>
    <source>
        <strain evidence="2">JCM 16916</strain>
    </source>
</reference>
<dbReference type="Pfam" id="PF20132">
    <property type="entry name" value="DUF6522"/>
    <property type="match status" value="1"/>
</dbReference>
<gene>
    <name evidence="1" type="ORF">GCM10022229_28780</name>
</gene>
<name>A0ABP7N1F0_9GAMM</name>
<dbReference type="Proteomes" id="UP001501727">
    <property type="component" value="Unassembled WGS sequence"/>
</dbReference>
<sequence>MTRRAAIPLSLHEDPREPAIEIDAARVAHGLGLQVAWFRKLMDDRKITVLCERGTGEDAGRWRVTYYHDDRRLRLVVDARGNVLDEA</sequence>
<proteinExistence type="predicted"/>
<protein>
    <recommendedName>
        <fullName evidence="3">PepSY domain-containing protein</fullName>
    </recommendedName>
</protein>
<evidence type="ECO:0000313" key="2">
    <source>
        <dbReference type="Proteomes" id="UP001501727"/>
    </source>
</evidence>
<comment type="caution">
    <text evidence="1">The sequence shown here is derived from an EMBL/GenBank/DDBJ whole genome shotgun (WGS) entry which is preliminary data.</text>
</comment>
<dbReference type="InterPro" id="IPR045389">
    <property type="entry name" value="DUF6522"/>
</dbReference>
<dbReference type="EMBL" id="BAAAZU010000031">
    <property type="protein sequence ID" value="GAA3933246.1"/>
    <property type="molecule type" value="Genomic_DNA"/>
</dbReference>
<evidence type="ECO:0000313" key="1">
    <source>
        <dbReference type="EMBL" id="GAA3933246.1"/>
    </source>
</evidence>
<keyword evidence="2" id="KW-1185">Reference proteome</keyword>
<evidence type="ECO:0008006" key="3">
    <source>
        <dbReference type="Google" id="ProtNLM"/>
    </source>
</evidence>